<accession>A0A6J5NG08</accession>
<dbReference type="EMBL" id="LR796612">
    <property type="protein sequence ID" value="CAB4154384.1"/>
    <property type="molecule type" value="Genomic_DNA"/>
</dbReference>
<gene>
    <name evidence="1" type="ORF">UFOVP629_115</name>
</gene>
<organism evidence="1">
    <name type="scientific">uncultured Caudovirales phage</name>
    <dbReference type="NCBI Taxonomy" id="2100421"/>
    <lineage>
        <taxon>Viruses</taxon>
        <taxon>Duplodnaviria</taxon>
        <taxon>Heunggongvirae</taxon>
        <taxon>Uroviricota</taxon>
        <taxon>Caudoviricetes</taxon>
        <taxon>Peduoviridae</taxon>
        <taxon>Maltschvirus</taxon>
        <taxon>Maltschvirus maltsch</taxon>
    </lineage>
</organism>
<name>A0A6J5NG08_9CAUD</name>
<proteinExistence type="predicted"/>
<evidence type="ECO:0000313" key="1">
    <source>
        <dbReference type="EMBL" id="CAB4154384.1"/>
    </source>
</evidence>
<protein>
    <submittedName>
        <fullName evidence="1">Uncharacterized protein</fullName>
    </submittedName>
</protein>
<sequence>MSNVQIDINKVIESLTSTISQQAQRIAVLEATIDAIQKGQDSAEERLNTSTE</sequence>
<reference evidence="1" key="1">
    <citation type="submission" date="2020-04" db="EMBL/GenBank/DDBJ databases">
        <authorList>
            <person name="Chiriac C."/>
            <person name="Salcher M."/>
            <person name="Ghai R."/>
            <person name="Kavagutti S V."/>
        </authorList>
    </citation>
    <scope>NUCLEOTIDE SEQUENCE</scope>
</reference>